<keyword evidence="3" id="KW-0813">Transport</keyword>
<evidence type="ECO:0000256" key="3">
    <source>
        <dbReference type="ARBA" id="ARBA00022448"/>
    </source>
</evidence>
<organism evidence="9 10">
    <name type="scientific">Enterococcus alishanensis</name>
    <dbReference type="NCBI Taxonomy" id="1303817"/>
    <lineage>
        <taxon>Bacteria</taxon>
        <taxon>Bacillati</taxon>
        <taxon>Bacillota</taxon>
        <taxon>Bacilli</taxon>
        <taxon>Lactobacillales</taxon>
        <taxon>Enterococcaceae</taxon>
        <taxon>Enterococcus</taxon>
    </lineage>
</organism>
<comment type="similarity">
    <text evidence="2">Belongs to the AzlC family.</text>
</comment>
<dbReference type="Proteomes" id="UP000774130">
    <property type="component" value="Unassembled WGS sequence"/>
</dbReference>
<feature type="transmembrane region" description="Helical" evidence="8">
    <location>
        <begin position="216"/>
        <end position="234"/>
    </location>
</feature>
<evidence type="ECO:0000256" key="5">
    <source>
        <dbReference type="ARBA" id="ARBA00022692"/>
    </source>
</evidence>
<dbReference type="PANTHER" id="PTHR34979:SF1">
    <property type="entry name" value="INNER MEMBRANE PROTEIN YGAZ"/>
    <property type="match status" value="1"/>
</dbReference>
<dbReference type="PANTHER" id="PTHR34979">
    <property type="entry name" value="INNER MEMBRANE PROTEIN YGAZ"/>
    <property type="match status" value="1"/>
</dbReference>
<sequence length="235" mass="25818">MDASLDIRTGVKETMPTVFGYIGIALAFGIVGKAAGLSPLIVLLMSMFIYSGTAQFVVVSMFISHSPLLSIVLSTLLISSRMILISVTVAPYFKNDSLWKNILLGTFLTDESFALGMNKLNFTNHTLSFQWLNTANVISFLTWCFWSFVGAIMGNFVGNPEALGLDFAIVGMFIGLLYMQVIADRSLNRKLQLIVIAFTLFLTYVGFIFIPSSLLILVVTLIGCGFGVVIKRAYF</sequence>
<evidence type="ECO:0000256" key="7">
    <source>
        <dbReference type="ARBA" id="ARBA00023136"/>
    </source>
</evidence>
<feature type="transmembrane region" description="Helical" evidence="8">
    <location>
        <begin position="42"/>
        <end position="63"/>
    </location>
</feature>
<feature type="transmembrane region" description="Helical" evidence="8">
    <location>
        <begin position="18"/>
        <end position="35"/>
    </location>
</feature>
<comment type="caution">
    <text evidence="9">The sequence shown here is derived from an EMBL/GenBank/DDBJ whole genome shotgun (WGS) entry which is preliminary data.</text>
</comment>
<evidence type="ECO:0000256" key="6">
    <source>
        <dbReference type="ARBA" id="ARBA00022989"/>
    </source>
</evidence>
<evidence type="ECO:0000313" key="9">
    <source>
        <dbReference type="EMBL" id="MBV7391912.1"/>
    </source>
</evidence>
<dbReference type="Pfam" id="PF03591">
    <property type="entry name" value="AzlC"/>
    <property type="match status" value="1"/>
</dbReference>
<feature type="transmembrane region" description="Helical" evidence="8">
    <location>
        <begin position="191"/>
        <end position="210"/>
    </location>
</feature>
<keyword evidence="10" id="KW-1185">Reference proteome</keyword>
<accession>A0ABS6TGD8</accession>
<protein>
    <submittedName>
        <fullName evidence="9">AzlC family ABC transporter permease</fullName>
    </submittedName>
</protein>
<evidence type="ECO:0000313" key="10">
    <source>
        <dbReference type="Proteomes" id="UP000774130"/>
    </source>
</evidence>
<evidence type="ECO:0000256" key="1">
    <source>
        <dbReference type="ARBA" id="ARBA00004651"/>
    </source>
</evidence>
<keyword evidence="5 8" id="KW-0812">Transmembrane</keyword>
<dbReference type="RefSeq" id="WP_218327119.1">
    <property type="nucleotide sequence ID" value="NZ_JAHUZB010000006.1"/>
</dbReference>
<dbReference type="EMBL" id="JAHUZB010000006">
    <property type="protein sequence ID" value="MBV7391912.1"/>
    <property type="molecule type" value="Genomic_DNA"/>
</dbReference>
<evidence type="ECO:0000256" key="8">
    <source>
        <dbReference type="SAM" id="Phobius"/>
    </source>
</evidence>
<dbReference type="InterPro" id="IPR011606">
    <property type="entry name" value="Brnchd-chn_aa_trnsp_permease"/>
</dbReference>
<feature type="transmembrane region" description="Helical" evidence="8">
    <location>
        <begin position="137"/>
        <end position="156"/>
    </location>
</feature>
<evidence type="ECO:0000256" key="2">
    <source>
        <dbReference type="ARBA" id="ARBA00010735"/>
    </source>
</evidence>
<evidence type="ECO:0000256" key="4">
    <source>
        <dbReference type="ARBA" id="ARBA00022475"/>
    </source>
</evidence>
<keyword evidence="4" id="KW-1003">Cell membrane</keyword>
<comment type="subcellular location">
    <subcellularLocation>
        <location evidence="1">Cell membrane</location>
        <topology evidence="1">Multi-pass membrane protein</topology>
    </subcellularLocation>
</comment>
<gene>
    <name evidence="9" type="ORF">KUA55_14585</name>
</gene>
<reference evidence="9 10" key="1">
    <citation type="submission" date="2021-06" db="EMBL/GenBank/DDBJ databases">
        <title>Enterococcus alishanensis sp. nov., a novel lactic acid bacterium isolated from fresh coffee beans.</title>
        <authorList>
            <person name="Chen Y.-S."/>
        </authorList>
    </citation>
    <scope>NUCLEOTIDE SEQUENCE [LARGE SCALE GENOMIC DNA]</scope>
    <source>
        <strain evidence="9 10">ALS3</strain>
    </source>
</reference>
<feature type="transmembrane region" description="Helical" evidence="8">
    <location>
        <begin position="69"/>
        <end position="93"/>
    </location>
</feature>
<keyword evidence="7 8" id="KW-0472">Membrane</keyword>
<proteinExistence type="inferred from homology"/>
<name>A0ABS6TGD8_9ENTE</name>
<feature type="transmembrane region" description="Helical" evidence="8">
    <location>
        <begin position="162"/>
        <end position="179"/>
    </location>
</feature>
<keyword evidence="6 8" id="KW-1133">Transmembrane helix</keyword>